<name>A0A1M5ZTP0_9GAMM</name>
<evidence type="ECO:0000256" key="2">
    <source>
        <dbReference type="ARBA" id="ARBA00008226"/>
    </source>
</evidence>
<dbReference type="InterPro" id="IPR018164">
    <property type="entry name" value="Ala-tRNA-synth_IIc_N"/>
</dbReference>
<dbReference type="Gene3D" id="6.10.250.550">
    <property type="match status" value="1"/>
</dbReference>
<dbReference type="InterPro" id="IPR023033">
    <property type="entry name" value="Ala_tRNA_ligase_euk/bac"/>
</dbReference>
<keyword evidence="3 12" id="KW-0820">tRNA-binding</keyword>
<evidence type="ECO:0000313" key="16">
    <source>
        <dbReference type="Proteomes" id="UP000184268"/>
    </source>
</evidence>
<dbReference type="Pfam" id="PF07973">
    <property type="entry name" value="tRNA_SAD"/>
    <property type="match status" value="1"/>
</dbReference>
<evidence type="ECO:0000256" key="7">
    <source>
        <dbReference type="ARBA" id="ARBA00022833"/>
    </source>
</evidence>
<dbReference type="GO" id="GO:0008270">
    <property type="term" value="F:zinc ion binding"/>
    <property type="evidence" value="ECO:0007669"/>
    <property type="project" value="UniProtKB-UniRule"/>
</dbReference>
<keyword evidence="8 12" id="KW-0067">ATP-binding</keyword>
<organism evidence="15 16">
    <name type="scientific">Ferrimonas marina</name>
    <dbReference type="NCBI Taxonomy" id="299255"/>
    <lineage>
        <taxon>Bacteria</taxon>
        <taxon>Pseudomonadati</taxon>
        <taxon>Pseudomonadota</taxon>
        <taxon>Gammaproteobacteria</taxon>
        <taxon>Alteromonadales</taxon>
        <taxon>Ferrimonadaceae</taxon>
        <taxon>Ferrimonas</taxon>
    </lineage>
</organism>
<dbReference type="FunFam" id="3.30.54.20:FF:000001">
    <property type="entry name" value="Alanine--tRNA ligase"/>
    <property type="match status" value="1"/>
</dbReference>
<dbReference type="GO" id="GO:0000049">
    <property type="term" value="F:tRNA binding"/>
    <property type="evidence" value="ECO:0007669"/>
    <property type="project" value="UniProtKB-KW"/>
</dbReference>
<feature type="coiled-coil region" evidence="13">
    <location>
        <begin position="731"/>
        <end position="758"/>
    </location>
</feature>
<evidence type="ECO:0000256" key="13">
    <source>
        <dbReference type="SAM" id="Coils"/>
    </source>
</evidence>
<dbReference type="FunFam" id="2.40.30.130:FF:000001">
    <property type="entry name" value="Alanine--tRNA ligase"/>
    <property type="match status" value="1"/>
</dbReference>
<evidence type="ECO:0000256" key="3">
    <source>
        <dbReference type="ARBA" id="ARBA00022555"/>
    </source>
</evidence>
<dbReference type="GO" id="GO:0005524">
    <property type="term" value="F:ATP binding"/>
    <property type="evidence" value="ECO:0007669"/>
    <property type="project" value="UniProtKB-UniRule"/>
</dbReference>
<evidence type="ECO:0000256" key="8">
    <source>
        <dbReference type="ARBA" id="ARBA00022840"/>
    </source>
</evidence>
<dbReference type="InterPro" id="IPR045864">
    <property type="entry name" value="aa-tRNA-synth_II/BPL/LPL"/>
</dbReference>
<feature type="domain" description="Alanyl-transfer RNA synthetases family profile" evidence="14">
    <location>
        <begin position="3"/>
        <end position="708"/>
    </location>
</feature>
<comment type="domain">
    <text evidence="12">Consists of three domains; the N-terminal catalytic domain, the editing domain and the C-terminal C-Ala domain. The editing domain removes incorrectly charged amino acids, while the C-Ala domain, along with tRNA(Ala), serves as a bridge to cooperatively bring together the editing and aminoacylation centers thus stimulating deacylation of misacylated tRNAs.</text>
</comment>
<dbReference type="GO" id="GO:0045892">
    <property type="term" value="P:negative regulation of DNA-templated transcription"/>
    <property type="evidence" value="ECO:0007669"/>
    <property type="project" value="TreeGrafter"/>
</dbReference>
<dbReference type="SUPFAM" id="SSF55186">
    <property type="entry name" value="ThrRS/AlaRS common domain"/>
    <property type="match status" value="1"/>
</dbReference>
<accession>A0A1M5ZTP0</accession>
<dbReference type="EMBL" id="FQXG01000016">
    <property type="protein sequence ID" value="SHI27647.1"/>
    <property type="molecule type" value="Genomic_DNA"/>
</dbReference>
<evidence type="ECO:0000256" key="11">
    <source>
        <dbReference type="ARBA" id="ARBA00023146"/>
    </source>
</evidence>
<dbReference type="SUPFAM" id="SSF55681">
    <property type="entry name" value="Class II aaRS and biotin synthetases"/>
    <property type="match status" value="1"/>
</dbReference>
<reference evidence="15 16" key="1">
    <citation type="submission" date="2016-11" db="EMBL/GenBank/DDBJ databases">
        <authorList>
            <person name="Jaros S."/>
            <person name="Januszkiewicz K."/>
            <person name="Wedrychowicz H."/>
        </authorList>
    </citation>
    <scope>NUCLEOTIDE SEQUENCE [LARGE SCALE GENOMIC DNA]</scope>
    <source>
        <strain evidence="15 16">DSM 16917</strain>
    </source>
</reference>
<dbReference type="Pfam" id="PF01411">
    <property type="entry name" value="tRNA-synt_2c"/>
    <property type="match status" value="1"/>
</dbReference>
<dbReference type="InterPro" id="IPR018165">
    <property type="entry name" value="Ala-tRNA-synth_IIc_core"/>
</dbReference>
<dbReference type="EC" id="6.1.1.7" evidence="12"/>
<dbReference type="InterPro" id="IPR003156">
    <property type="entry name" value="DHHA1_dom"/>
</dbReference>
<gene>
    <name evidence="12" type="primary">alaS</name>
    <name evidence="15" type="ORF">SAMN02745129_0582</name>
</gene>
<keyword evidence="11 12" id="KW-0030">Aminoacyl-tRNA synthetase</keyword>
<dbReference type="SUPFAM" id="SSF101353">
    <property type="entry name" value="Putative anticodon-binding domain of alanyl-tRNA synthetase (AlaRS)"/>
    <property type="match status" value="1"/>
</dbReference>
<dbReference type="FunFam" id="3.30.930.10:FF:000004">
    <property type="entry name" value="Alanine--tRNA ligase"/>
    <property type="match status" value="1"/>
</dbReference>
<evidence type="ECO:0000256" key="9">
    <source>
        <dbReference type="ARBA" id="ARBA00022884"/>
    </source>
</evidence>
<dbReference type="Gene3D" id="3.30.54.20">
    <property type="match status" value="1"/>
</dbReference>
<dbReference type="Proteomes" id="UP000184268">
    <property type="component" value="Unassembled WGS sequence"/>
</dbReference>
<evidence type="ECO:0000256" key="12">
    <source>
        <dbReference type="HAMAP-Rule" id="MF_00036"/>
    </source>
</evidence>
<dbReference type="CDD" id="cd00673">
    <property type="entry name" value="AlaRS_core"/>
    <property type="match status" value="1"/>
</dbReference>
<dbReference type="InterPro" id="IPR009000">
    <property type="entry name" value="Transl_B-barrel_sf"/>
</dbReference>
<dbReference type="InterPro" id="IPR002318">
    <property type="entry name" value="Ala-tRNA-lgiase_IIc"/>
</dbReference>
<comment type="function">
    <text evidence="12">Catalyzes the attachment of alanine to tRNA(Ala) in a two-step reaction: alanine is first activated by ATP to form Ala-AMP and then transferred to the acceptor end of tRNA(Ala). Also edits incorrectly charged Ser-tRNA(Ala) and Gly-tRNA(Ala) via its editing domain.</text>
</comment>
<dbReference type="PANTHER" id="PTHR11777:SF9">
    <property type="entry name" value="ALANINE--TRNA LIGASE, CYTOPLASMIC"/>
    <property type="match status" value="1"/>
</dbReference>
<dbReference type="Gene3D" id="3.30.930.10">
    <property type="entry name" value="Bira Bifunctional Protein, Domain 2"/>
    <property type="match status" value="1"/>
</dbReference>
<dbReference type="InterPro" id="IPR018162">
    <property type="entry name" value="Ala-tRNA-ligase_IIc_anticod-bd"/>
</dbReference>
<feature type="binding site" evidence="12">
    <location>
        <position position="567"/>
    </location>
    <ligand>
        <name>Zn(2+)</name>
        <dbReference type="ChEBI" id="CHEBI:29105"/>
    </ligand>
</feature>
<evidence type="ECO:0000259" key="14">
    <source>
        <dbReference type="PROSITE" id="PS50860"/>
    </source>
</evidence>
<keyword evidence="12" id="KW-0963">Cytoplasm</keyword>
<comment type="subcellular location">
    <subcellularLocation>
        <location evidence="1 12">Cytoplasm</location>
    </subcellularLocation>
</comment>
<dbReference type="FunFam" id="3.30.980.10:FF:000004">
    <property type="entry name" value="Alanine--tRNA ligase, cytoplasmic"/>
    <property type="match status" value="1"/>
</dbReference>
<dbReference type="PRINTS" id="PR00980">
    <property type="entry name" value="TRNASYNTHALA"/>
</dbReference>
<dbReference type="AlphaFoldDB" id="A0A1M5ZTP0"/>
<dbReference type="InterPro" id="IPR012947">
    <property type="entry name" value="tRNA_SAD"/>
</dbReference>
<dbReference type="NCBIfam" id="TIGR00344">
    <property type="entry name" value="alaS"/>
    <property type="match status" value="1"/>
</dbReference>
<protein>
    <recommendedName>
        <fullName evidence="12">Alanine--tRNA ligase</fullName>
        <ecNumber evidence="12">6.1.1.7</ecNumber>
    </recommendedName>
    <alternativeName>
        <fullName evidence="12">Alanyl-tRNA synthetase</fullName>
        <shortName evidence="12">AlaRS</shortName>
    </alternativeName>
</protein>
<dbReference type="HAMAP" id="MF_00036_B">
    <property type="entry name" value="Ala_tRNA_synth_B"/>
    <property type="match status" value="1"/>
</dbReference>
<dbReference type="STRING" id="299255.SAMN02745129_0582"/>
<sequence>MHMTTAEIRTAFLEYFRKEGHEVVPSSSLVPHNDPTLLFTNAGMNQFKDCFLGAEQRSYVRATSAQRCVRAGGKHNDLENVGFTARHHTFFEMLGNFSFGDYFKQDAIRFAWNFLTQVLQLPAEKLCVTVYQTDDEAFDIWAKEIGVPEANIIRIGDKPGKPAYTSDNFWQMGDTGPCGPCTEIFYDHGEEIWGGRPGTPEEDGDRFIEIWNIVFMQFNRHADGTMEPLPKPAVDTGMGIERVAAIMQGGHSNYDIDIFQRLIKAAAEVTGATDLDNKSLRVVADHIRSCAYLIVDGVMPSNEGRGYVLRRIIRRAVRHGRKMGANDTFFYKLVGELAEVMGSAGEELKKQQPMVEKVLKIEEENFARTLDRGIALLNDALDSLDGKELDGDTVFKLYDTYGFPADLTNDVARERGFTIDEAGFETAMEAQRQRARDAGQFGTDYSKVLTIDGATSFCGYDHTAEQGTLQGIYVDGNAVEQLADDSEALLVLDNTPFYAESGGQVGDTGLLRTEAGLFQVFDTQKTGEAITHKGKLQSGALALGDQVEAQVDAERRDAIKLNHSATHLLHAALRNVLGEHVTQKGSLVMADRLRFDFSHLEGMTADELAQVEAQVNQQIRINHAIETELMDIDAAKAKGAMALFGEKYDDEVRVLTMGDYSVELCGGIHAQRTGDIGLMKIVSEGGIAAGVRRIEAVTGAGALAYVADQEAQLAKTASLVKGDSASVASKVQGLLDRNRQLEKELDQLKQKLAAAASANLVDQAIEIAGTKVLISQLENADSKALRGMVDDLKNQLGSGIVLLGNVAGGKVGLIAGVTKDLTAKVKAGELVNLVAQQVGGKGGGRPDMAMAGGTDAAALPAALDAAKTWLTEQL</sequence>
<dbReference type="SUPFAM" id="SSF50447">
    <property type="entry name" value="Translation proteins"/>
    <property type="match status" value="1"/>
</dbReference>
<keyword evidence="7 12" id="KW-0862">Zinc</keyword>
<keyword evidence="9 12" id="KW-0694">RNA-binding</keyword>
<evidence type="ECO:0000256" key="1">
    <source>
        <dbReference type="ARBA" id="ARBA00004496"/>
    </source>
</evidence>
<evidence type="ECO:0000256" key="4">
    <source>
        <dbReference type="ARBA" id="ARBA00022598"/>
    </source>
</evidence>
<dbReference type="Gene3D" id="2.40.30.130">
    <property type="match status" value="1"/>
</dbReference>
<dbReference type="Pfam" id="PF02272">
    <property type="entry name" value="DHHA1"/>
    <property type="match status" value="1"/>
</dbReference>
<keyword evidence="13" id="KW-0175">Coiled coil</keyword>
<dbReference type="GO" id="GO:0005829">
    <property type="term" value="C:cytosol"/>
    <property type="evidence" value="ECO:0007669"/>
    <property type="project" value="TreeGrafter"/>
</dbReference>
<evidence type="ECO:0000256" key="10">
    <source>
        <dbReference type="ARBA" id="ARBA00022917"/>
    </source>
</evidence>
<keyword evidence="16" id="KW-1185">Reference proteome</keyword>
<proteinExistence type="inferred from homology"/>
<evidence type="ECO:0000256" key="6">
    <source>
        <dbReference type="ARBA" id="ARBA00022741"/>
    </source>
</evidence>
<dbReference type="InterPro" id="IPR018163">
    <property type="entry name" value="Thr/Ala-tRNA-synth_IIc_edit"/>
</dbReference>
<dbReference type="RefSeq" id="WP_067666032.1">
    <property type="nucleotide sequence ID" value="NZ_FQXG01000016.1"/>
</dbReference>
<feature type="binding site" evidence="12">
    <location>
        <position position="563"/>
    </location>
    <ligand>
        <name>Zn(2+)</name>
        <dbReference type="ChEBI" id="CHEBI:29105"/>
    </ligand>
</feature>
<dbReference type="GO" id="GO:0006419">
    <property type="term" value="P:alanyl-tRNA aminoacylation"/>
    <property type="evidence" value="ECO:0007669"/>
    <property type="project" value="UniProtKB-UniRule"/>
</dbReference>
<evidence type="ECO:0000313" key="15">
    <source>
        <dbReference type="EMBL" id="SHI27647.1"/>
    </source>
</evidence>
<feature type="binding site" evidence="12">
    <location>
        <position position="665"/>
    </location>
    <ligand>
        <name>Zn(2+)</name>
        <dbReference type="ChEBI" id="CHEBI:29105"/>
    </ligand>
</feature>
<feature type="binding site" evidence="12">
    <location>
        <position position="669"/>
    </location>
    <ligand>
        <name>Zn(2+)</name>
        <dbReference type="ChEBI" id="CHEBI:29105"/>
    </ligand>
</feature>
<dbReference type="PROSITE" id="PS50860">
    <property type="entry name" value="AA_TRNA_LIGASE_II_ALA"/>
    <property type="match status" value="1"/>
</dbReference>
<evidence type="ECO:0000256" key="5">
    <source>
        <dbReference type="ARBA" id="ARBA00022723"/>
    </source>
</evidence>
<dbReference type="PANTHER" id="PTHR11777">
    <property type="entry name" value="ALANYL-TRNA SYNTHETASE"/>
    <property type="match status" value="1"/>
</dbReference>
<dbReference type="GO" id="GO:0004813">
    <property type="term" value="F:alanine-tRNA ligase activity"/>
    <property type="evidence" value="ECO:0007669"/>
    <property type="project" value="UniProtKB-UniRule"/>
</dbReference>
<dbReference type="SMART" id="SM00863">
    <property type="entry name" value="tRNA_SAD"/>
    <property type="match status" value="1"/>
</dbReference>
<dbReference type="InterPro" id="IPR050058">
    <property type="entry name" value="Ala-tRNA_ligase"/>
</dbReference>
<dbReference type="GO" id="GO:0002161">
    <property type="term" value="F:aminoacyl-tRNA deacylase activity"/>
    <property type="evidence" value="ECO:0007669"/>
    <property type="project" value="TreeGrafter"/>
</dbReference>
<comment type="similarity">
    <text evidence="2 12">Belongs to the class-II aminoacyl-tRNA synthetase family.</text>
</comment>
<keyword evidence="5 12" id="KW-0479">Metal-binding</keyword>
<dbReference type="OrthoDB" id="9803884at2"/>
<comment type="catalytic activity">
    <reaction evidence="12">
        <text>tRNA(Ala) + L-alanine + ATP = L-alanyl-tRNA(Ala) + AMP + diphosphate</text>
        <dbReference type="Rhea" id="RHEA:12540"/>
        <dbReference type="Rhea" id="RHEA-COMP:9657"/>
        <dbReference type="Rhea" id="RHEA-COMP:9923"/>
        <dbReference type="ChEBI" id="CHEBI:30616"/>
        <dbReference type="ChEBI" id="CHEBI:33019"/>
        <dbReference type="ChEBI" id="CHEBI:57972"/>
        <dbReference type="ChEBI" id="CHEBI:78442"/>
        <dbReference type="ChEBI" id="CHEBI:78497"/>
        <dbReference type="ChEBI" id="CHEBI:456215"/>
        <dbReference type="EC" id="6.1.1.7"/>
    </reaction>
</comment>
<dbReference type="FunFam" id="3.10.310.40:FF:000001">
    <property type="entry name" value="Alanine--tRNA ligase"/>
    <property type="match status" value="1"/>
</dbReference>
<keyword evidence="10 12" id="KW-0648">Protein biosynthesis</keyword>
<dbReference type="Gene3D" id="3.10.310.40">
    <property type="match status" value="1"/>
</dbReference>
<dbReference type="Gene3D" id="3.30.980.10">
    <property type="entry name" value="Threonyl-trna Synthetase, Chain A, domain 2"/>
    <property type="match status" value="1"/>
</dbReference>
<keyword evidence="4 12" id="KW-0436">Ligase</keyword>
<comment type="cofactor">
    <cofactor evidence="12">
        <name>Zn(2+)</name>
        <dbReference type="ChEBI" id="CHEBI:29105"/>
    </cofactor>
    <text evidence="12">Binds 1 zinc ion per subunit.</text>
</comment>
<keyword evidence="6 12" id="KW-0547">Nucleotide-binding</keyword>